<name>A0A0F9TT95_9ZZZZ</name>
<dbReference type="Pfam" id="PF25948">
    <property type="entry name" value="DUF7986"/>
    <property type="match status" value="1"/>
</dbReference>
<sequence length="460" mass="51268">MSDPHSLFGIMRFMGRDQWQSDLQEVMDEHFGAVLEETDLEFEDLGEILGEHWQMSLWGCAFEDALSLEFDDGRNPVDDYLKRRGFKETVQTKAYLKALRTSVMSLYEVSEIVPGQFFLARDLLRGGDPVIVQEMSATKSLRPWEKIAARIVEVRGKTILAGGVLPFSPQAADLLVEGMAKALGKKPTRAKPLRLDDNGLRPLAPLFTMTWLVDTLPKASGTGLPALHNRDGDPVMFHEIRFPLAEGTTADEIAGRLAGITNLEAASENFWNWLTAGEDRPQERRKGDTGDETAAFDIIMESGVPVLGNIELKERSLRLMVNSAERAVRGIGFLTDALGGLVRSPLTSIQTVEQMMADPANRPGQSSGSDKSEVPPEIATPLVHDMLTRQYSAILDEPVPMIGNTSPRDAAKTKVGREKVAEWLKYLEYQSRGTKDSADPMATYDFSWMWRELKVEDLRR</sequence>
<accession>A0A0F9TT95</accession>
<gene>
    <name evidence="1" type="ORF">LCGC14_0352830</name>
</gene>
<dbReference type="InterPro" id="IPR058292">
    <property type="entry name" value="DUF7986"/>
</dbReference>
<evidence type="ECO:0008006" key="2">
    <source>
        <dbReference type="Google" id="ProtNLM"/>
    </source>
</evidence>
<dbReference type="AlphaFoldDB" id="A0A0F9TT95"/>
<protein>
    <recommendedName>
        <fullName evidence="2">Antitoxin Xre/MbcA/ParS-like toxin-binding domain-containing protein</fullName>
    </recommendedName>
</protein>
<dbReference type="EMBL" id="LAZR01000267">
    <property type="protein sequence ID" value="KKN78182.1"/>
    <property type="molecule type" value="Genomic_DNA"/>
</dbReference>
<reference evidence="1" key="1">
    <citation type="journal article" date="2015" name="Nature">
        <title>Complex archaea that bridge the gap between prokaryotes and eukaryotes.</title>
        <authorList>
            <person name="Spang A."/>
            <person name="Saw J.H."/>
            <person name="Jorgensen S.L."/>
            <person name="Zaremba-Niedzwiedzka K."/>
            <person name="Martijn J."/>
            <person name="Lind A.E."/>
            <person name="van Eijk R."/>
            <person name="Schleper C."/>
            <person name="Guy L."/>
            <person name="Ettema T.J."/>
        </authorList>
    </citation>
    <scope>NUCLEOTIDE SEQUENCE</scope>
</reference>
<organism evidence="1">
    <name type="scientific">marine sediment metagenome</name>
    <dbReference type="NCBI Taxonomy" id="412755"/>
    <lineage>
        <taxon>unclassified sequences</taxon>
        <taxon>metagenomes</taxon>
        <taxon>ecological metagenomes</taxon>
    </lineage>
</organism>
<comment type="caution">
    <text evidence="1">The sequence shown here is derived from an EMBL/GenBank/DDBJ whole genome shotgun (WGS) entry which is preliminary data.</text>
</comment>
<proteinExistence type="predicted"/>
<evidence type="ECO:0000313" key="1">
    <source>
        <dbReference type="EMBL" id="KKN78182.1"/>
    </source>
</evidence>